<comment type="similarity">
    <text evidence="1">Belongs to the peptidase C40 family.</text>
</comment>
<dbReference type="InterPro" id="IPR000064">
    <property type="entry name" value="NLP_P60_dom"/>
</dbReference>
<dbReference type="AlphaFoldDB" id="A0A9D1P4W0"/>
<evidence type="ECO:0000313" key="7">
    <source>
        <dbReference type="Proteomes" id="UP000886884"/>
    </source>
</evidence>
<evidence type="ECO:0000256" key="3">
    <source>
        <dbReference type="ARBA" id="ARBA00022801"/>
    </source>
</evidence>
<dbReference type="GO" id="GO:0006508">
    <property type="term" value="P:proteolysis"/>
    <property type="evidence" value="ECO:0007669"/>
    <property type="project" value="UniProtKB-KW"/>
</dbReference>
<dbReference type="SUPFAM" id="SSF54001">
    <property type="entry name" value="Cysteine proteinases"/>
    <property type="match status" value="1"/>
</dbReference>
<keyword evidence="2" id="KW-0645">Protease</keyword>
<evidence type="ECO:0000313" key="6">
    <source>
        <dbReference type="EMBL" id="HIV26611.1"/>
    </source>
</evidence>
<accession>A0A9D1P4W0</accession>
<sequence>MGLLNEWLDYLEQWVGRGAYVYGAQGQRANEVGNVKAWIERKSKSRKTAKRAWSFYQQLTEELEPSEVRFFDCSGLAMWFFQDLKRVTKSDASANGLWRGCTALKKSALKPGDFTFIDTDGRKTHVGYVARNGQVVEARASGYGVEMLPLNARPWTHFGRSKWLKSEIESEAPLPDVPADAKRTVEEWQKILLLWDPNCLPTFGADGKYGDETDAALRAMIEDAEAFRRANGR</sequence>
<evidence type="ECO:0000256" key="1">
    <source>
        <dbReference type="ARBA" id="ARBA00007074"/>
    </source>
</evidence>
<gene>
    <name evidence="6" type="ORF">IAA64_01465</name>
</gene>
<dbReference type="PROSITE" id="PS51935">
    <property type="entry name" value="NLPC_P60"/>
    <property type="match status" value="1"/>
</dbReference>
<name>A0A9D1P4W0_9FIRM</name>
<feature type="domain" description="NlpC/P60" evidence="5">
    <location>
        <begin position="33"/>
        <end position="170"/>
    </location>
</feature>
<reference evidence="6" key="2">
    <citation type="journal article" date="2021" name="PeerJ">
        <title>Extensive microbial diversity within the chicken gut microbiome revealed by metagenomics and culture.</title>
        <authorList>
            <person name="Gilroy R."/>
            <person name="Ravi A."/>
            <person name="Getino M."/>
            <person name="Pursley I."/>
            <person name="Horton D.L."/>
            <person name="Alikhan N.F."/>
            <person name="Baker D."/>
            <person name="Gharbi K."/>
            <person name="Hall N."/>
            <person name="Watson M."/>
            <person name="Adriaenssens E.M."/>
            <person name="Foster-Nyarko E."/>
            <person name="Jarju S."/>
            <person name="Secka A."/>
            <person name="Antonio M."/>
            <person name="Oren A."/>
            <person name="Chaudhuri R.R."/>
            <person name="La Ragione R."/>
            <person name="Hildebrand F."/>
            <person name="Pallen M.J."/>
        </authorList>
    </citation>
    <scope>NUCLEOTIDE SEQUENCE</scope>
    <source>
        <strain evidence="6">CHK183-6373</strain>
    </source>
</reference>
<dbReference type="Proteomes" id="UP000886884">
    <property type="component" value="Unassembled WGS sequence"/>
</dbReference>
<comment type="caution">
    <text evidence="6">The sequence shown here is derived from an EMBL/GenBank/DDBJ whole genome shotgun (WGS) entry which is preliminary data.</text>
</comment>
<dbReference type="InterPro" id="IPR038765">
    <property type="entry name" value="Papain-like_cys_pep_sf"/>
</dbReference>
<dbReference type="EMBL" id="DVOT01000027">
    <property type="protein sequence ID" value="HIV26611.1"/>
    <property type="molecule type" value="Genomic_DNA"/>
</dbReference>
<evidence type="ECO:0000256" key="2">
    <source>
        <dbReference type="ARBA" id="ARBA00022670"/>
    </source>
</evidence>
<keyword evidence="3" id="KW-0378">Hydrolase</keyword>
<proteinExistence type="inferred from homology"/>
<dbReference type="Pfam" id="PF00877">
    <property type="entry name" value="NLPC_P60"/>
    <property type="match status" value="1"/>
</dbReference>
<evidence type="ECO:0000259" key="5">
    <source>
        <dbReference type="PROSITE" id="PS51935"/>
    </source>
</evidence>
<dbReference type="GO" id="GO:0008234">
    <property type="term" value="F:cysteine-type peptidase activity"/>
    <property type="evidence" value="ECO:0007669"/>
    <property type="project" value="UniProtKB-KW"/>
</dbReference>
<reference evidence="6" key="1">
    <citation type="submission" date="2020-10" db="EMBL/GenBank/DDBJ databases">
        <authorList>
            <person name="Gilroy R."/>
        </authorList>
    </citation>
    <scope>NUCLEOTIDE SEQUENCE</scope>
    <source>
        <strain evidence="6">CHK183-6373</strain>
    </source>
</reference>
<evidence type="ECO:0000256" key="4">
    <source>
        <dbReference type="ARBA" id="ARBA00022807"/>
    </source>
</evidence>
<dbReference type="Gene3D" id="3.90.1720.10">
    <property type="entry name" value="endopeptidase domain like (from Nostoc punctiforme)"/>
    <property type="match status" value="1"/>
</dbReference>
<protein>
    <submittedName>
        <fullName evidence="6">C40 family peptidase</fullName>
    </submittedName>
</protein>
<keyword evidence="4" id="KW-0788">Thiol protease</keyword>
<organism evidence="6 7">
    <name type="scientific">Candidatus Ornithocaccomicrobium faecavium</name>
    <dbReference type="NCBI Taxonomy" id="2840890"/>
    <lineage>
        <taxon>Bacteria</taxon>
        <taxon>Bacillati</taxon>
        <taxon>Bacillota</taxon>
        <taxon>Clostridia</taxon>
        <taxon>Candidatus Ornithocaccomicrobium</taxon>
    </lineage>
</organism>